<keyword evidence="14" id="KW-0133">Cell shape</keyword>
<evidence type="ECO:0000256" key="1">
    <source>
        <dbReference type="ARBA" id="ARBA00004651"/>
    </source>
</evidence>
<evidence type="ECO:0000256" key="8">
    <source>
        <dbReference type="ARBA" id="ARBA00022989"/>
    </source>
</evidence>
<evidence type="ECO:0000256" key="2">
    <source>
        <dbReference type="ARBA" id="ARBA00010621"/>
    </source>
</evidence>
<evidence type="ECO:0000256" key="7">
    <source>
        <dbReference type="ARBA" id="ARBA00022801"/>
    </source>
</evidence>
<keyword evidence="14" id="KW-0573">Peptidoglycan synthesis</keyword>
<keyword evidence="5 14" id="KW-1003">Cell membrane</keyword>
<feature type="transmembrane region" description="Helical" evidence="14">
    <location>
        <begin position="189"/>
        <end position="210"/>
    </location>
</feature>
<keyword evidence="14" id="KW-0961">Cell wall biogenesis/degradation</keyword>
<dbReference type="PANTHER" id="PTHR30622:SF4">
    <property type="entry name" value="UNDECAPRENYL-DIPHOSPHATASE"/>
    <property type="match status" value="1"/>
</dbReference>
<accession>A0ABY2QLZ8</accession>
<evidence type="ECO:0000313" key="15">
    <source>
        <dbReference type="EMBL" id="THG41945.1"/>
    </source>
</evidence>
<comment type="miscellaneous">
    <text evidence="14">Bacitracin is thought to be involved in the inhibition of peptidoglycan synthesis by sequestering undecaprenyl diphosphate, thereby reducing the pool of lipid carrier available.</text>
</comment>
<comment type="similarity">
    <text evidence="2 14">Belongs to the UppP family.</text>
</comment>
<evidence type="ECO:0000256" key="14">
    <source>
        <dbReference type="HAMAP-Rule" id="MF_01006"/>
    </source>
</evidence>
<dbReference type="EC" id="3.6.1.27" evidence="3 14"/>
<feature type="transmembrane region" description="Helical" evidence="14">
    <location>
        <begin position="225"/>
        <end position="243"/>
    </location>
</feature>
<dbReference type="NCBIfam" id="TIGR00753">
    <property type="entry name" value="undec_PP_bacA"/>
    <property type="match status" value="1"/>
</dbReference>
<dbReference type="PANTHER" id="PTHR30622">
    <property type="entry name" value="UNDECAPRENYL-DIPHOSPHATASE"/>
    <property type="match status" value="1"/>
</dbReference>
<evidence type="ECO:0000256" key="4">
    <source>
        <dbReference type="ARBA" id="ARBA00021581"/>
    </source>
</evidence>
<evidence type="ECO:0000256" key="3">
    <source>
        <dbReference type="ARBA" id="ARBA00012374"/>
    </source>
</evidence>
<comment type="subcellular location">
    <subcellularLocation>
        <location evidence="1 14">Cell membrane</location>
        <topology evidence="1 14">Multi-pass membrane protein</topology>
    </subcellularLocation>
</comment>
<keyword evidence="6 14" id="KW-0812">Transmembrane</keyword>
<evidence type="ECO:0000256" key="10">
    <source>
        <dbReference type="ARBA" id="ARBA00023251"/>
    </source>
</evidence>
<keyword evidence="10 14" id="KW-0046">Antibiotic resistance</keyword>
<evidence type="ECO:0000256" key="5">
    <source>
        <dbReference type="ARBA" id="ARBA00022475"/>
    </source>
</evidence>
<comment type="catalytic activity">
    <reaction evidence="13 14">
        <text>di-trans,octa-cis-undecaprenyl diphosphate + H2O = di-trans,octa-cis-undecaprenyl phosphate + phosphate + H(+)</text>
        <dbReference type="Rhea" id="RHEA:28094"/>
        <dbReference type="ChEBI" id="CHEBI:15377"/>
        <dbReference type="ChEBI" id="CHEBI:15378"/>
        <dbReference type="ChEBI" id="CHEBI:43474"/>
        <dbReference type="ChEBI" id="CHEBI:58405"/>
        <dbReference type="ChEBI" id="CHEBI:60392"/>
        <dbReference type="EC" id="3.6.1.27"/>
    </reaction>
</comment>
<dbReference type="NCBIfam" id="NF001392">
    <property type="entry name" value="PRK00281.2-1"/>
    <property type="match status" value="1"/>
</dbReference>
<dbReference type="InterPro" id="IPR003824">
    <property type="entry name" value="UppP"/>
</dbReference>
<gene>
    <name evidence="14" type="primary">uppP</name>
    <name evidence="15" type="ORF">E5988_00235</name>
</gene>
<dbReference type="HAMAP" id="MF_01006">
    <property type="entry name" value="Undec_diphosphatase"/>
    <property type="match status" value="1"/>
</dbReference>
<dbReference type="Pfam" id="PF02673">
    <property type="entry name" value="BacA"/>
    <property type="match status" value="1"/>
</dbReference>
<keyword evidence="9 14" id="KW-0472">Membrane</keyword>
<evidence type="ECO:0000256" key="11">
    <source>
        <dbReference type="ARBA" id="ARBA00032707"/>
    </source>
</evidence>
<protein>
    <recommendedName>
        <fullName evidence="4 14">Undecaprenyl-diphosphatase</fullName>
        <ecNumber evidence="3 14">3.6.1.27</ecNumber>
    </recommendedName>
    <alternativeName>
        <fullName evidence="12 14">Bacitracin resistance protein</fullName>
    </alternativeName>
    <alternativeName>
        <fullName evidence="11 14">Undecaprenyl pyrophosphate phosphatase</fullName>
    </alternativeName>
</protein>
<evidence type="ECO:0000256" key="12">
    <source>
        <dbReference type="ARBA" id="ARBA00032932"/>
    </source>
</evidence>
<feature type="transmembrane region" description="Helical" evidence="14">
    <location>
        <begin position="119"/>
        <end position="136"/>
    </location>
</feature>
<feature type="transmembrane region" description="Helical" evidence="14">
    <location>
        <begin position="255"/>
        <end position="276"/>
    </location>
</feature>
<reference evidence="15 16" key="1">
    <citation type="submission" date="2019-04" db="EMBL/GenBank/DDBJ databases">
        <title>Microbes associate with the intestines of laboratory mice.</title>
        <authorList>
            <person name="Navarre W."/>
            <person name="Wong E."/>
            <person name="Huang K.C."/>
            <person name="Tropini C."/>
            <person name="Ng K."/>
            <person name="Yu B."/>
        </authorList>
    </citation>
    <scope>NUCLEOTIDE SEQUENCE [LARGE SCALE GENOMIC DNA]</scope>
    <source>
        <strain evidence="15 16">NM83_B4-11</strain>
    </source>
</reference>
<evidence type="ECO:0000256" key="13">
    <source>
        <dbReference type="ARBA" id="ARBA00047594"/>
    </source>
</evidence>
<keyword evidence="8 14" id="KW-1133">Transmembrane helix</keyword>
<sequence>MANSWVEAAILGLVQGLTEFLPVSSSAHLRIVGALMNPGTDPGAAFTAITQIGTELAVLLYFRRDLWRIATAWLGALGKPWRAMDADARAGWLVLIGTLPIVVLGLLFKDAIETVLRDLRITATMLIVFAIVLGFADRVGAKRRPLESMSVRDGVLLGFAQAMALIPGVSRSGGTISAGLLLGYTREAAARYSFLLAVPAVLGSGLYQLAKSWGDWGPIGPGETALATLIAFIVGYGVIVVFLRLVSTRGYWPFVIYRIAIGLAVFALVGAGIIPATA</sequence>
<keyword evidence="7 14" id="KW-0378">Hydrolase</keyword>
<dbReference type="EMBL" id="SSTI01000001">
    <property type="protein sequence ID" value="THG41945.1"/>
    <property type="molecule type" value="Genomic_DNA"/>
</dbReference>
<evidence type="ECO:0000256" key="6">
    <source>
        <dbReference type="ARBA" id="ARBA00022692"/>
    </source>
</evidence>
<organism evidence="15 16">
    <name type="scientific">Sphingomonas olei</name>
    <dbReference type="NCBI Taxonomy" id="1886787"/>
    <lineage>
        <taxon>Bacteria</taxon>
        <taxon>Pseudomonadati</taxon>
        <taxon>Pseudomonadota</taxon>
        <taxon>Alphaproteobacteria</taxon>
        <taxon>Sphingomonadales</taxon>
        <taxon>Sphingomonadaceae</taxon>
        <taxon>Sphingomonas</taxon>
    </lineage>
</organism>
<proteinExistence type="inferred from homology"/>
<dbReference type="RefSeq" id="WP_136450365.1">
    <property type="nucleotide sequence ID" value="NZ_SSTI01000001.1"/>
</dbReference>
<evidence type="ECO:0000313" key="16">
    <source>
        <dbReference type="Proteomes" id="UP000308038"/>
    </source>
</evidence>
<feature type="transmembrane region" description="Helical" evidence="14">
    <location>
        <begin position="90"/>
        <end position="107"/>
    </location>
</feature>
<comment type="caution">
    <text evidence="15">The sequence shown here is derived from an EMBL/GenBank/DDBJ whole genome shotgun (WGS) entry which is preliminary data.</text>
</comment>
<dbReference type="Proteomes" id="UP000308038">
    <property type="component" value="Unassembled WGS sequence"/>
</dbReference>
<name>A0ABY2QLZ8_9SPHN</name>
<evidence type="ECO:0000256" key="9">
    <source>
        <dbReference type="ARBA" id="ARBA00023136"/>
    </source>
</evidence>
<comment type="function">
    <text evidence="14">Catalyzes the dephosphorylation of undecaprenyl diphosphate (UPP). Confers resistance to bacitracin.</text>
</comment>
<dbReference type="GO" id="GO:0050380">
    <property type="term" value="F:undecaprenyl-diphosphatase activity"/>
    <property type="evidence" value="ECO:0007669"/>
    <property type="project" value="UniProtKB-EC"/>
</dbReference>
<keyword evidence="16" id="KW-1185">Reference proteome</keyword>